<organism evidence="1 2">
    <name type="scientific">Streptomyces iconiensis</name>
    <dbReference type="NCBI Taxonomy" id="1384038"/>
    <lineage>
        <taxon>Bacteria</taxon>
        <taxon>Bacillati</taxon>
        <taxon>Actinomycetota</taxon>
        <taxon>Actinomycetes</taxon>
        <taxon>Kitasatosporales</taxon>
        <taxon>Streptomycetaceae</taxon>
        <taxon>Streptomyces</taxon>
    </lineage>
</organism>
<evidence type="ECO:0000313" key="1">
    <source>
        <dbReference type="EMBL" id="MDJ1137152.1"/>
    </source>
</evidence>
<accession>A0ABT7A740</accession>
<reference evidence="1 2" key="1">
    <citation type="submission" date="2023-05" db="EMBL/GenBank/DDBJ databases">
        <title>Streptantibioticus silvisoli sp. nov., acidotolerant actinomycetes 1 from pine litter.</title>
        <authorList>
            <person name="Swiecimska M."/>
            <person name="Golinska P."/>
            <person name="Sangal V."/>
            <person name="Wachnowicz B."/>
            <person name="Goodfellow M."/>
        </authorList>
    </citation>
    <scope>NUCLEOTIDE SEQUENCE [LARGE SCALE GENOMIC DNA]</scope>
    <source>
        <strain evidence="1 2">DSM 42109</strain>
    </source>
</reference>
<proteinExistence type="predicted"/>
<dbReference type="Proteomes" id="UP001214441">
    <property type="component" value="Unassembled WGS sequence"/>
</dbReference>
<evidence type="ECO:0000313" key="2">
    <source>
        <dbReference type="Proteomes" id="UP001214441"/>
    </source>
</evidence>
<keyword evidence="2" id="KW-1185">Reference proteome</keyword>
<comment type="caution">
    <text evidence="1">The sequence shown here is derived from an EMBL/GenBank/DDBJ whole genome shotgun (WGS) entry which is preliminary data.</text>
</comment>
<gene>
    <name evidence="1" type="ORF">NMN56_035450</name>
</gene>
<name>A0ABT7A740_9ACTN</name>
<sequence length="490" mass="53457">MFVDSVDSDIAPSGTLLGLLQRGRGDGTLHALAAPRSEALSALRHCLLHDPRRDWQIEHRSLYYARLHRELDAGLDDIEKHLLDPEDLLCTPEEAEARTGLALSVLGHLASYAQTHGSPADGNAPLRLLRRYATTGANWQWALDELAVRDEDAGLRILGPAILARFPVTPEGDAALAAAAREAFEPRPWRLWAEDPAHPQQAERLRQVQERGSFDRWQQQMRSPGPRPGWSVREILDWAQDGYDQHPRQHRESAAARCLAAVAGIEERAELIAAARGPREAARAAALRHLADRNDPDILDLIEEAAAEPVEAVSRSALSSFARMRSLAALERARRWAAAPEGTLPEGLATVAGEMLACRGGRQDADAVLAALRRTVRLEGPDSEALWPLVDGAGRLTIACAAPILRHVYRETASSQLRGRAARALAATDPSFPAGFAIECLWDCEEATREVAAQHATTGDARVVERLRRLAADPAEQEGVQSAVRGRLSP</sequence>
<dbReference type="EMBL" id="JANCPR020000052">
    <property type="protein sequence ID" value="MDJ1137152.1"/>
    <property type="molecule type" value="Genomic_DNA"/>
</dbReference>
<protein>
    <submittedName>
        <fullName evidence="1">HEAT repeat domain-containing protein</fullName>
    </submittedName>
</protein>
<dbReference type="RefSeq" id="WP_274039320.1">
    <property type="nucleotide sequence ID" value="NZ_JANCPR020000052.1"/>
</dbReference>